<organism evidence="8 9">
    <name type="scientific">Gehongia tenuis</name>
    <dbReference type="NCBI Taxonomy" id="2763655"/>
    <lineage>
        <taxon>Bacteria</taxon>
        <taxon>Bacillati</taxon>
        <taxon>Bacillota</taxon>
        <taxon>Clostridia</taxon>
        <taxon>Christensenellales</taxon>
        <taxon>Christensenellaceae</taxon>
        <taxon>Gehongia</taxon>
    </lineage>
</organism>
<proteinExistence type="predicted"/>
<evidence type="ECO:0000313" key="8">
    <source>
        <dbReference type="EMBL" id="MBC8530476.1"/>
    </source>
</evidence>
<dbReference type="Gene3D" id="2.160.20.10">
    <property type="entry name" value="Single-stranded right-handed beta-helix, Pectin lyase-like"/>
    <property type="match status" value="1"/>
</dbReference>
<evidence type="ECO:0000256" key="1">
    <source>
        <dbReference type="ARBA" id="ARBA00022512"/>
    </source>
</evidence>
<evidence type="ECO:0000256" key="6">
    <source>
        <dbReference type="SAM" id="Phobius"/>
    </source>
</evidence>
<feature type="region of interest" description="Disordered" evidence="5">
    <location>
        <begin position="166"/>
        <end position="185"/>
    </location>
</feature>
<dbReference type="Proteomes" id="UP000623172">
    <property type="component" value="Unassembled WGS sequence"/>
</dbReference>
<reference evidence="8" key="1">
    <citation type="submission" date="2020-08" db="EMBL/GenBank/DDBJ databases">
        <title>Genome public.</title>
        <authorList>
            <person name="Liu C."/>
            <person name="Sun Q."/>
        </authorList>
    </citation>
    <scope>NUCLEOTIDE SEQUENCE</scope>
    <source>
        <strain evidence="8">NSJ-53</strain>
    </source>
</reference>
<keyword evidence="1" id="KW-0134">Cell wall</keyword>
<dbReference type="SUPFAM" id="SSF51126">
    <property type="entry name" value="Pectin lyase-like"/>
    <property type="match status" value="1"/>
</dbReference>
<keyword evidence="3" id="KW-0732">Signal</keyword>
<keyword evidence="9" id="KW-1185">Reference proteome</keyword>
<dbReference type="Pfam" id="PF18998">
    <property type="entry name" value="Flg_new_2"/>
    <property type="match status" value="1"/>
</dbReference>
<evidence type="ECO:0000256" key="4">
    <source>
        <dbReference type="ARBA" id="ARBA00023088"/>
    </source>
</evidence>
<accession>A0A926D2T4</accession>
<comment type="caution">
    <text evidence="8">The sequence shown here is derived from an EMBL/GenBank/DDBJ whole genome shotgun (WGS) entry which is preliminary data.</text>
</comment>
<evidence type="ECO:0000313" key="9">
    <source>
        <dbReference type="Proteomes" id="UP000623172"/>
    </source>
</evidence>
<keyword evidence="6" id="KW-1133">Transmembrane helix</keyword>
<dbReference type="AlphaFoldDB" id="A0A926D2T4"/>
<keyword evidence="2" id="KW-0964">Secreted</keyword>
<dbReference type="EMBL" id="JACRSR010000001">
    <property type="protein sequence ID" value="MBC8530476.1"/>
    <property type="molecule type" value="Genomic_DNA"/>
</dbReference>
<evidence type="ECO:0000259" key="7">
    <source>
        <dbReference type="PROSITE" id="PS50847"/>
    </source>
</evidence>
<name>A0A926D2T4_9FIRM</name>
<evidence type="ECO:0000256" key="3">
    <source>
        <dbReference type="ARBA" id="ARBA00022729"/>
    </source>
</evidence>
<evidence type="ECO:0000256" key="2">
    <source>
        <dbReference type="ARBA" id="ARBA00022525"/>
    </source>
</evidence>
<dbReference type="PROSITE" id="PS50847">
    <property type="entry name" value="GRAM_POS_ANCHORING"/>
    <property type="match status" value="1"/>
</dbReference>
<dbReference type="InterPro" id="IPR044060">
    <property type="entry name" value="Bacterial_rp_domain"/>
</dbReference>
<dbReference type="InterPro" id="IPR011050">
    <property type="entry name" value="Pectin_lyase_fold/virulence"/>
</dbReference>
<feature type="domain" description="Gram-positive cocci surface proteins LPxTG" evidence="7">
    <location>
        <begin position="680"/>
        <end position="715"/>
    </location>
</feature>
<protein>
    <submittedName>
        <fullName evidence="8">LPXTG cell wall anchor domain-containing protein</fullName>
    </submittedName>
</protein>
<keyword evidence="6" id="KW-0812">Transmembrane</keyword>
<evidence type="ECO:0000256" key="5">
    <source>
        <dbReference type="SAM" id="MobiDB-lite"/>
    </source>
</evidence>
<keyword evidence="4" id="KW-0572">Peptidoglycan-anchor</keyword>
<dbReference type="RefSeq" id="WP_249314441.1">
    <property type="nucleotide sequence ID" value="NZ_JACRSR010000001.1"/>
</dbReference>
<dbReference type="InterPro" id="IPR019931">
    <property type="entry name" value="LPXTG_anchor"/>
</dbReference>
<sequence>MQELTGQAGKTYIVEGQTFVLKDVVILGGGVTEIRGSVGNDANDTALVAGGDVKVTVAGDVDSTSYGVDTHDNAEVIVKGDVSAENGDGVYTEGNSKVTVEGNVASENGDGVNTFDNSHVVVDGNVTAEHQGVNADDDSVVTVGGNVTSKEDNGIQADGQAQVTVDGNVTGGSAPYPSADPNSKEGYAAIDANDNSSVTVGGDATGGDAYGDETSAGNGVDADDDAKVMVEGNVTGGSGKLPEDKLNEVGAYSDSGVGVNADDNAEVTVGGNVAAGNAEGLYAYGGEGVYAESNSKVTVGGDVTGGNVTADPNGDPEDDIGYAGDGVRMESTAQVNVGGNVNGGNSNNKYLAAGNGVAVVLMQPTDIDDPQAEPLERGSVKVEGVVEGGSAPEGGASGASLFYLAYYLDGMEYMPGQGLEELRKQFAIDPEMDRQNQVDVVREIIGTNWDLAGMLASINYGMNDSDEEAEAAMAKALSTYLQNLIDRLGISVDIPDNATMSDLNDVSNDIEAALMVLTGTDLDEAVTEGIACVNEVNLESAISDAQNLVNALTADPEKTLAPDVTVWQLSSENGGMVNSSFGAKAVEMLFKNVNYIVRVEAPANGTLSANAGTAKAGETVIVTPAANEGYRVKNIYVSGTAISAVNGVYSFVMPEGGGVSLSAEFEKISEEPASSQESGNPKTGHDSAAPFLWAALAAVLAAGGVLAAKGRRTER</sequence>
<dbReference type="InterPro" id="IPR007742">
    <property type="entry name" value="NosD_dom"/>
</dbReference>
<keyword evidence="6" id="KW-0472">Membrane</keyword>
<dbReference type="Pfam" id="PF05048">
    <property type="entry name" value="NosD"/>
    <property type="match status" value="1"/>
</dbReference>
<feature type="region of interest" description="Disordered" evidence="5">
    <location>
        <begin position="194"/>
        <end position="223"/>
    </location>
</feature>
<dbReference type="NCBIfam" id="TIGR01167">
    <property type="entry name" value="LPXTG_anchor"/>
    <property type="match status" value="1"/>
</dbReference>
<dbReference type="InterPro" id="IPR012334">
    <property type="entry name" value="Pectin_lyas_fold"/>
</dbReference>
<feature type="transmembrane region" description="Helical" evidence="6">
    <location>
        <begin position="691"/>
        <end position="708"/>
    </location>
</feature>
<gene>
    <name evidence="8" type="ORF">H8696_01270</name>
</gene>